<protein>
    <submittedName>
        <fullName evidence="2">Uncharacterized protein</fullName>
    </submittedName>
</protein>
<comment type="caution">
    <text evidence="2">The sequence shown here is derived from an EMBL/GenBank/DDBJ whole genome shotgun (WGS) entry which is preliminary data.</text>
</comment>
<dbReference type="OMA" id="RIYYWAY"/>
<dbReference type="VEuPathDB" id="FungiDB:SMAC_01650"/>
<evidence type="ECO:0000313" key="3">
    <source>
        <dbReference type="Proteomes" id="UP000433876"/>
    </source>
</evidence>
<feature type="compositionally biased region" description="Polar residues" evidence="1">
    <location>
        <begin position="105"/>
        <end position="126"/>
    </location>
</feature>
<feature type="region of interest" description="Disordered" evidence="1">
    <location>
        <begin position="101"/>
        <end position="132"/>
    </location>
</feature>
<name>A0A8S9A266_SORMA</name>
<dbReference type="PANTHER" id="PTHR38790">
    <property type="entry name" value="2EXR DOMAIN-CONTAINING PROTEIN-RELATED"/>
    <property type="match status" value="1"/>
</dbReference>
<reference evidence="2 3" key="1">
    <citation type="submission" date="2017-07" db="EMBL/GenBank/DDBJ databases">
        <title>Genome sequence of the Sordaria macrospora wild type strain R19027.</title>
        <authorList>
            <person name="Nowrousian M."/>
            <person name="Teichert I."/>
            <person name="Kueck U."/>
        </authorList>
    </citation>
    <scope>NUCLEOTIDE SEQUENCE [LARGE SCALE GENOMIC DNA]</scope>
    <source>
        <strain evidence="2 3">R19027</strain>
        <tissue evidence="2">Mycelium</tissue>
    </source>
</reference>
<accession>A0A8S9A266</accession>
<dbReference type="AlphaFoldDB" id="A0A8S9A266"/>
<evidence type="ECO:0000256" key="1">
    <source>
        <dbReference type="SAM" id="MobiDB-lite"/>
    </source>
</evidence>
<gene>
    <name evidence="2" type="ORF">SMACR_01650</name>
</gene>
<dbReference type="EMBL" id="NMPR01000013">
    <property type="protein sequence ID" value="KAA8635240.1"/>
    <property type="molecule type" value="Genomic_DNA"/>
</dbReference>
<sequence length="386" mass="43945">MAPSCEFGYTGMASLPTLGVSPKSGIMTFSKQPESLRHTIKAVARVNEDRRRIGFMDLAVEIRLRIYDYVYGSHSVRHSKLPLWYLTQGSGRHVLKPVTPKAITSKPSSPPYEQQTSDDSNTTSRPPTRKLLSAHRPMNYIPTALLLACRQIYYEARTTPFHENEFVFSSWHDVDSSVQAARDFLDDRLCADWQRQSMRYVRIELDLSSSSSSDDIKSKKKAKEVWEELLCSTAYWGAGLRGMRLCIDCKDKDLIKGCSFAAALALDADDGVDEPEEELSSSSSFAWIFRGLVKLRSLRSLDVEIKRGRWYMTNDEKVGWCRLLEELLNNDNNKNSNNSCGERDEERGNQKVSVMCAQTSYDPFNLEQVFGKISYPMMVWPLYAGF</sequence>
<dbReference type="PANTHER" id="PTHR38790:SF8">
    <property type="entry name" value="F-BOX DOMAIN-CONTAINING PROTEIN"/>
    <property type="match status" value="1"/>
</dbReference>
<evidence type="ECO:0000313" key="2">
    <source>
        <dbReference type="EMBL" id="KAA8635240.1"/>
    </source>
</evidence>
<dbReference type="Proteomes" id="UP000433876">
    <property type="component" value="Unassembled WGS sequence"/>
</dbReference>
<organism evidence="2 3">
    <name type="scientific">Sordaria macrospora</name>
    <dbReference type="NCBI Taxonomy" id="5147"/>
    <lineage>
        <taxon>Eukaryota</taxon>
        <taxon>Fungi</taxon>
        <taxon>Dikarya</taxon>
        <taxon>Ascomycota</taxon>
        <taxon>Pezizomycotina</taxon>
        <taxon>Sordariomycetes</taxon>
        <taxon>Sordariomycetidae</taxon>
        <taxon>Sordariales</taxon>
        <taxon>Sordariaceae</taxon>
        <taxon>Sordaria</taxon>
    </lineage>
</organism>
<proteinExistence type="predicted"/>